<reference evidence="1 2" key="2">
    <citation type="submission" date="2013-04" db="EMBL/GenBank/DDBJ databases">
        <title>The Genome Sequence of Bilophila wadsworthia 3_1_6.</title>
        <authorList>
            <consortium name="The Broad Institute Genomics Platform"/>
            <person name="Earl A."/>
            <person name="Ward D."/>
            <person name="Feldgarden M."/>
            <person name="Gevers D."/>
            <person name="Sibley C."/>
            <person name="Strauss J."/>
            <person name="Allen-Vercoe E."/>
            <person name="Walker B."/>
            <person name="Young S."/>
            <person name="Zeng Q."/>
            <person name="Gargeya S."/>
            <person name="Fitzgerald M."/>
            <person name="Haas B."/>
            <person name="Abouelleil A."/>
            <person name="Allen A.W."/>
            <person name="Alvarado L."/>
            <person name="Arachchi H.M."/>
            <person name="Berlin A.M."/>
            <person name="Chapman S.B."/>
            <person name="Gainer-Dewar J."/>
            <person name="Goldberg J."/>
            <person name="Griggs A."/>
            <person name="Gujja S."/>
            <person name="Hansen M."/>
            <person name="Howarth C."/>
            <person name="Imamovic A."/>
            <person name="Ireland A."/>
            <person name="Larimer J."/>
            <person name="McCowan C."/>
            <person name="Murphy C."/>
            <person name="Pearson M."/>
            <person name="Poon T.W."/>
            <person name="Priest M."/>
            <person name="Roberts A."/>
            <person name="Saif S."/>
            <person name="Shea T."/>
            <person name="Sisk P."/>
            <person name="Sykes S."/>
            <person name="Wortman J."/>
            <person name="Nusbaum C."/>
            <person name="Birren B."/>
        </authorList>
    </citation>
    <scope>NUCLEOTIDE SEQUENCE [LARGE SCALE GENOMIC DNA]</scope>
    <source>
        <strain evidence="1 2">3_1_6</strain>
    </source>
</reference>
<name>S2KSN7_BILW3</name>
<evidence type="ECO:0000313" key="2">
    <source>
        <dbReference type="Proteomes" id="UP000006034"/>
    </source>
</evidence>
<dbReference type="HOGENOM" id="CLU_3380752_0_0_7"/>
<gene>
    <name evidence="1" type="ORF">HMPREF0179_05277</name>
</gene>
<sequence length="33" mass="3726">MIISATLHTLFSADAEGHFGFYYFMRKSGSLRA</sequence>
<proteinExistence type="predicted"/>
<organism evidence="1 2">
    <name type="scientific">Bilophila wadsworthia (strain 3_1_6)</name>
    <dbReference type="NCBI Taxonomy" id="563192"/>
    <lineage>
        <taxon>Bacteria</taxon>
        <taxon>Pseudomonadati</taxon>
        <taxon>Thermodesulfobacteriota</taxon>
        <taxon>Desulfovibrionia</taxon>
        <taxon>Desulfovibrionales</taxon>
        <taxon>Desulfovibrionaceae</taxon>
        <taxon>Bilophila</taxon>
    </lineage>
</organism>
<comment type="caution">
    <text evidence="1">The sequence shown here is derived from an EMBL/GenBank/DDBJ whole genome shotgun (WGS) entry which is preliminary data.</text>
</comment>
<protein>
    <submittedName>
        <fullName evidence="1">Uncharacterized protein</fullName>
    </submittedName>
</protein>
<accession>S2KSN7</accession>
<dbReference type="AlphaFoldDB" id="S2KSN7"/>
<evidence type="ECO:0000313" key="1">
    <source>
        <dbReference type="EMBL" id="EPC05755.1"/>
    </source>
</evidence>
<reference evidence="1 2" key="1">
    <citation type="submission" date="2010-10" db="EMBL/GenBank/DDBJ databases">
        <authorList>
            <consortium name="The Broad Institute Genome Sequencing Platform"/>
            <person name="Ward D."/>
            <person name="Earl A."/>
            <person name="Feldgarden M."/>
            <person name="Young S.K."/>
            <person name="Gargeya S."/>
            <person name="Zeng Q."/>
            <person name="Alvarado L."/>
            <person name="Berlin A."/>
            <person name="Bochicchio J."/>
            <person name="Chapman S.B."/>
            <person name="Chen Z."/>
            <person name="Freedman E."/>
            <person name="Gellesch M."/>
            <person name="Goldberg J."/>
            <person name="Griggs A."/>
            <person name="Gujja S."/>
            <person name="Heilman E."/>
            <person name="Heiman D."/>
            <person name="Howarth C."/>
            <person name="Mehta T."/>
            <person name="Neiman D."/>
            <person name="Pearson M."/>
            <person name="Roberts A."/>
            <person name="Saif S."/>
            <person name="Shea T."/>
            <person name="Shenoy N."/>
            <person name="Sisk P."/>
            <person name="Stolte C."/>
            <person name="Sykes S."/>
            <person name="White J."/>
            <person name="Yandava C."/>
            <person name="Allen-Vercoe E."/>
            <person name="Sibley C."/>
            <person name="Ambrose C.E."/>
            <person name="Strauss J."/>
            <person name="Daigneault M."/>
            <person name="Haas B."/>
            <person name="Nusbaum C."/>
            <person name="Birren B."/>
        </authorList>
    </citation>
    <scope>NUCLEOTIDE SEQUENCE [LARGE SCALE GENOMIC DNA]</scope>
    <source>
        <strain evidence="1 2">3_1_6</strain>
    </source>
</reference>
<keyword evidence="2" id="KW-1185">Reference proteome</keyword>
<dbReference type="Proteomes" id="UP000006034">
    <property type="component" value="Unassembled WGS sequence"/>
</dbReference>
<dbReference type="EMBL" id="ADCP02000002">
    <property type="protein sequence ID" value="EPC05755.1"/>
    <property type="molecule type" value="Genomic_DNA"/>
</dbReference>